<organism evidence="1 2">
    <name type="scientific">Parasedimentitalea psychrophila</name>
    <dbReference type="NCBI Taxonomy" id="2997337"/>
    <lineage>
        <taxon>Bacteria</taxon>
        <taxon>Pseudomonadati</taxon>
        <taxon>Pseudomonadota</taxon>
        <taxon>Alphaproteobacteria</taxon>
        <taxon>Rhodobacterales</taxon>
        <taxon>Paracoccaceae</taxon>
        <taxon>Parasedimentitalea</taxon>
    </lineage>
</organism>
<dbReference type="Proteomes" id="UP001238334">
    <property type="component" value="Chromosome"/>
</dbReference>
<keyword evidence="2" id="KW-1185">Reference proteome</keyword>
<dbReference type="EMBL" id="CP127247">
    <property type="protein sequence ID" value="WIY23747.1"/>
    <property type="molecule type" value="Genomic_DNA"/>
</dbReference>
<protein>
    <submittedName>
        <fullName evidence="1">Uncharacterized protein</fullName>
    </submittedName>
</protein>
<proteinExistence type="predicted"/>
<accession>A0A9Y2P134</accession>
<dbReference type="KEGG" id="ppso:QPJ95_13945"/>
<sequence>MYRLADTLRCKSNNGKRVLKGYPETANLSIDPFAIERFCSDPADYPKTMSQPDRPEELVKIAKVHANDAKAWIESYGLNRLCCTN</sequence>
<evidence type="ECO:0000313" key="2">
    <source>
        <dbReference type="Proteomes" id="UP001238334"/>
    </source>
</evidence>
<reference evidence="1 2" key="1">
    <citation type="submission" date="2023-06" db="EMBL/GenBank/DDBJ databases">
        <title>Parasedimentitalea psychrophila sp. nov., a psychrophilic bacterium isolated from deep-sea sediment.</title>
        <authorList>
            <person name="Li A."/>
        </authorList>
    </citation>
    <scope>NUCLEOTIDE SEQUENCE [LARGE SCALE GENOMIC DNA]</scope>
    <source>
        <strain evidence="1 2">QS115</strain>
    </source>
</reference>
<gene>
    <name evidence="1" type="ORF">QPJ95_13945</name>
</gene>
<evidence type="ECO:0000313" key="1">
    <source>
        <dbReference type="EMBL" id="WIY23747.1"/>
    </source>
</evidence>
<dbReference type="RefSeq" id="WP_270921117.1">
    <property type="nucleotide sequence ID" value="NZ_CP127247.1"/>
</dbReference>
<dbReference type="AlphaFoldDB" id="A0A9Y2P134"/>
<name>A0A9Y2P134_9RHOB</name>